<evidence type="ECO:0000313" key="9">
    <source>
        <dbReference type="EMBL" id="KNE63490.1"/>
    </source>
</evidence>
<feature type="region of interest" description="Disordered" evidence="7">
    <location>
        <begin position="1"/>
        <end position="40"/>
    </location>
</feature>
<dbReference type="GO" id="GO:0004674">
    <property type="term" value="F:protein serine/threonine kinase activity"/>
    <property type="evidence" value="ECO:0007669"/>
    <property type="project" value="UniProtKB-KW"/>
</dbReference>
<evidence type="ECO:0000256" key="7">
    <source>
        <dbReference type="SAM" id="MobiDB-lite"/>
    </source>
</evidence>
<dbReference type="Pfam" id="PF00069">
    <property type="entry name" value="Pkinase"/>
    <property type="match status" value="1"/>
</dbReference>
<proteinExistence type="inferred from homology"/>
<dbReference type="PANTHER" id="PTHR24346">
    <property type="entry name" value="MAP/MICROTUBULE AFFINITY-REGULATING KINASE"/>
    <property type="match status" value="1"/>
</dbReference>
<evidence type="ECO:0000256" key="1">
    <source>
        <dbReference type="ARBA" id="ARBA00010791"/>
    </source>
</evidence>
<feature type="region of interest" description="Disordered" evidence="7">
    <location>
        <begin position="809"/>
        <end position="840"/>
    </location>
</feature>
<protein>
    <submittedName>
        <fullName evidence="9">CAMK/CAMKL/KIN1 protein kinase</fullName>
    </submittedName>
</protein>
<keyword evidence="3" id="KW-0808">Transferase</keyword>
<feature type="domain" description="Protein kinase" evidence="8">
    <location>
        <begin position="97"/>
        <end position="352"/>
    </location>
</feature>
<dbReference type="PROSITE" id="PS50011">
    <property type="entry name" value="PROTEIN_KINASE_DOM"/>
    <property type="match status" value="1"/>
</dbReference>
<evidence type="ECO:0000259" key="8">
    <source>
        <dbReference type="PROSITE" id="PS50011"/>
    </source>
</evidence>
<evidence type="ECO:0000256" key="2">
    <source>
        <dbReference type="ARBA" id="ARBA00022527"/>
    </source>
</evidence>
<dbReference type="InterPro" id="IPR011009">
    <property type="entry name" value="Kinase-like_dom_sf"/>
</dbReference>
<feature type="compositionally biased region" description="Pro residues" evidence="7">
    <location>
        <begin position="670"/>
        <end position="693"/>
    </location>
</feature>
<keyword evidence="5 9" id="KW-0418">Kinase</keyword>
<dbReference type="InterPro" id="IPR008271">
    <property type="entry name" value="Ser/Thr_kinase_AS"/>
</dbReference>
<dbReference type="AlphaFoldDB" id="A0A0L0SMA0"/>
<feature type="region of interest" description="Disordered" evidence="7">
    <location>
        <begin position="547"/>
        <end position="598"/>
    </location>
</feature>
<keyword evidence="10" id="KW-1185">Reference proteome</keyword>
<keyword evidence="4" id="KW-0547">Nucleotide-binding</keyword>
<dbReference type="GO" id="GO:0005524">
    <property type="term" value="F:ATP binding"/>
    <property type="evidence" value="ECO:0007669"/>
    <property type="project" value="UniProtKB-KW"/>
</dbReference>
<sequence length="840" mass="87969">MAAAAAAAADPHHARLATSSTTSSRTVTPGMAPAPVPAPATEEAAARVRAASASIDVPAPFFRAATAAIVPRSPRTPAADGKAATARPQAALMVDKYRIGRTIGEGSIGKVKLAMDDTGQKYAVKIIDRSKIASVPGAEARIAREAAVLSLLDHPHIVRMIDAIATPTHFFLVMEHVPGGQVLDLIVANGALPLHLVRKYACQLLSAIEYCHHHHIAHRDLKIENLLLDAKGDLKVIDFGLCNYFDRNTLFLTFCGSVYFASPELLSAQPYAGAATDVWSAACILFVMAYGRVPFDAPSLPALHAKIKTADVAFPVPESPTAQALQDLLHNMLVADPVLRWSIEHVKAHPWLAAAVPAVCAPPAVPDRSLKKIALMALFTPGLDHTWAHQMLAHGAHDRAVDLVQAMAQAATRDELLAGIRDPTHHFHALYWLCLEWLERRGGDGTVPAPTNELTDQLASMKLMAQLTNSGLGASTAALAAEEATTHPDVSDHSDPPSLHAVVADAIATTDRLHGAPPRARNGGLPYRTESGLAIAAAATAEHTRFASSASTATSPSGTSTAVFDSRTPGSTAPSTPSLSLPRRSPSHPQLSSSSPLSATTLPRTLVHAASSGTLSSSIASFDSVRSRPAPLRIPPGMNTKLRGPPPSPSRAGRTYWPPTNGNGATPAAAVPPPPPPHALTPVPELPPPPPPVADLAPPLRRARSLRALLAGATSIAVDPGDRAPVAALCAIAADRLHLRVTDADEAGATLAHAPSVVGADKREVVMRVKLAKGMLGPALVFKLKHGEVGVFRMLVEAMQREWAWAEAAGGVESEDGPGGARGLARSQSLQSMRSVRAGS</sequence>
<dbReference type="GO" id="GO:0000226">
    <property type="term" value="P:microtubule cytoskeleton organization"/>
    <property type="evidence" value="ECO:0007669"/>
    <property type="project" value="TreeGrafter"/>
</dbReference>
<reference evidence="10" key="2">
    <citation type="submission" date="2009-11" db="EMBL/GenBank/DDBJ databases">
        <title>The Genome Sequence of Allomyces macrogynus strain ATCC 38327.</title>
        <authorList>
            <consortium name="The Broad Institute Genome Sequencing Platform"/>
            <person name="Russ C."/>
            <person name="Cuomo C."/>
            <person name="Shea T."/>
            <person name="Young S.K."/>
            <person name="Zeng Q."/>
            <person name="Koehrsen M."/>
            <person name="Haas B."/>
            <person name="Borodovsky M."/>
            <person name="Guigo R."/>
            <person name="Alvarado L."/>
            <person name="Berlin A."/>
            <person name="Borenstein D."/>
            <person name="Chen Z."/>
            <person name="Engels R."/>
            <person name="Freedman E."/>
            <person name="Gellesch M."/>
            <person name="Goldberg J."/>
            <person name="Griggs A."/>
            <person name="Gujja S."/>
            <person name="Heiman D."/>
            <person name="Hepburn T."/>
            <person name="Howarth C."/>
            <person name="Jen D."/>
            <person name="Larson L."/>
            <person name="Lewis B."/>
            <person name="Mehta T."/>
            <person name="Park D."/>
            <person name="Pearson M."/>
            <person name="Roberts A."/>
            <person name="Saif S."/>
            <person name="Shenoy N."/>
            <person name="Sisk P."/>
            <person name="Stolte C."/>
            <person name="Sykes S."/>
            <person name="Walk T."/>
            <person name="White J."/>
            <person name="Yandava C."/>
            <person name="Burger G."/>
            <person name="Gray M.W."/>
            <person name="Holland P.W.H."/>
            <person name="King N."/>
            <person name="Lang F.B.F."/>
            <person name="Roger A.J."/>
            <person name="Ruiz-Trillo I."/>
            <person name="Lander E."/>
            <person name="Nusbaum C."/>
        </authorList>
    </citation>
    <scope>NUCLEOTIDE SEQUENCE [LARGE SCALE GENOMIC DNA]</scope>
    <source>
        <strain evidence="10">ATCC 38327</strain>
    </source>
</reference>
<feature type="region of interest" description="Disordered" evidence="7">
    <location>
        <begin position="624"/>
        <end position="694"/>
    </location>
</feature>
<dbReference type="VEuPathDB" id="FungiDB:AMAG_08612"/>
<keyword evidence="2" id="KW-0723">Serine/threonine-protein kinase</keyword>
<dbReference type="eggNOG" id="KOG0583">
    <property type="taxonomic scope" value="Eukaryota"/>
</dbReference>
<accession>A0A0L0SMA0</accession>
<dbReference type="CDD" id="cd14003">
    <property type="entry name" value="STKc_AMPK-like"/>
    <property type="match status" value="1"/>
</dbReference>
<evidence type="ECO:0000256" key="4">
    <source>
        <dbReference type="ARBA" id="ARBA00022741"/>
    </source>
</evidence>
<dbReference type="PANTHER" id="PTHR24346:SF82">
    <property type="entry name" value="KP78A-RELATED"/>
    <property type="match status" value="1"/>
</dbReference>
<dbReference type="SUPFAM" id="SSF56112">
    <property type="entry name" value="Protein kinase-like (PK-like)"/>
    <property type="match status" value="1"/>
</dbReference>
<dbReference type="SMART" id="SM00220">
    <property type="entry name" value="S_TKc"/>
    <property type="match status" value="1"/>
</dbReference>
<dbReference type="FunFam" id="1.10.510.10:FF:000571">
    <property type="entry name" value="Maternal embryonic leucine zipper kinase"/>
    <property type="match status" value="1"/>
</dbReference>
<dbReference type="OMA" id="HRTIDSW"/>
<evidence type="ECO:0000313" key="10">
    <source>
        <dbReference type="Proteomes" id="UP000054350"/>
    </source>
</evidence>
<evidence type="ECO:0000256" key="3">
    <source>
        <dbReference type="ARBA" id="ARBA00022679"/>
    </source>
</evidence>
<feature type="compositionally biased region" description="Low complexity" evidence="7">
    <location>
        <begin position="18"/>
        <end position="28"/>
    </location>
</feature>
<name>A0A0L0SMA0_ALLM3</name>
<gene>
    <name evidence="9" type="ORF">AMAG_08612</name>
</gene>
<dbReference type="GO" id="GO:0005737">
    <property type="term" value="C:cytoplasm"/>
    <property type="evidence" value="ECO:0007669"/>
    <property type="project" value="TreeGrafter"/>
</dbReference>
<dbReference type="GO" id="GO:0035556">
    <property type="term" value="P:intracellular signal transduction"/>
    <property type="evidence" value="ECO:0007669"/>
    <property type="project" value="TreeGrafter"/>
</dbReference>
<evidence type="ECO:0000256" key="6">
    <source>
        <dbReference type="ARBA" id="ARBA00022840"/>
    </source>
</evidence>
<dbReference type="OrthoDB" id="5583001at2759"/>
<dbReference type="PROSITE" id="PS00108">
    <property type="entry name" value="PROTEIN_KINASE_ST"/>
    <property type="match status" value="1"/>
</dbReference>
<reference evidence="9 10" key="1">
    <citation type="submission" date="2009-11" db="EMBL/GenBank/DDBJ databases">
        <title>Annotation of Allomyces macrogynus ATCC 38327.</title>
        <authorList>
            <consortium name="The Broad Institute Genome Sequencing Platform"/>
            <person name="Russ C."/>
            <person name="Cuomo C."/>
            <person name="Burger G."/>
            <person name="Gray M.W."/>
            <person name="Holland P.W.H."/>
            <person name="King N."/>
            <person name="Lang F.B.F."/>
            <person name="Roger A.J."/>
            <person name="Ruiz-Trillo I."/>
            <person name="Young S.K."/>
            <person name="Zeng Q."/>
            <person name="Gargeya S."/>
            <person name="Fitzgerald M."/>
            <person name="Haas B."/>
            <person name="Abouelleil A."/>
            <person name="Alvarado L."/>
            <person name="Arachchi H.M."/>
            <person name="Berlin A."/>
            <person name="Chapman S.B."/>
            <person name="Gearin G."/>
            <person name="Goldberg J."/>
            <person name="Griggs A."/>
            <person name="Gujja S."/>
            <person name="Hansen M."/>
            <person name="Heiman D."/>
            <person name="Howarth C."/>
            <person name="Larimer J."/>
            <person name="Lui A."/>
            <person name="MacDonald P.J.P."/>
            <person name="McCowen C."/>
            <person name="Montmayeur A."/>
            <person name="Murphy C."/>
            <person name="Neiman D."/>
            <person name="Pearson M."/>
            <person name="Priest M."/>
            <person name="Roberts A."/>
            <person name="Saif S."/>
            <person name="Shea T."/>
            <person name="Sisk P."/>
            <person name="Stolte C."/>
            <person name="Sykes S."/>
            <person name="Wortman J."/>
            <person name="Nusbaum C."/>
            <person name="Birren B."/>
        </authorList>
    </citation>
    <scope>NUCLEOTIDE SEQUENCE [LARGE SCALE GENOMIC DNA]</scope>
    <source>
        <strain evidence="9 10">ATCC 38327</strain>
    </source>
</reference>
<dbReference type="Proteomes" id="UP000054350">
    <property type="component" value="Unassembled WGS sequence"/>
</dbReference>
<dbReference type="STRING" id="578462.A0A0L0SMA0"/>
<keyword evidence="6" id="KW-0067">ATP-binding</keyword>
<evidence type="ECO:0000256" key="5">
    <source>
        <dbReference type="ARBA" id="ARBA00022777"/>
    </source>
</evidence>
<comment type="similarity">
    <text evidence="1">Belongs to the protein kinase superfamily. CAMK Ser/Thr protein kinase family. NIM1 subfamily.</text>
</comment>
<dbReference type="InterPro" id="IPR000719">
    <property type="entry name" value="Prot_kinase_dom"/>
</dbReference>
<dbReference type="Gene3D" id="1.10.510.10">
    <property type="entry name" value="Transferase(Phosphotransferase) domain 1"/>
    <property type="match status" value="1"/>
</dbReference>
<dbReference type="EMBL" id="GG745342">
    <property type="protein sequence ID" value="KNE63490.1"/>
    <property type="molecule type" value="Genomic_DNA"/>
</dbReference>
<organism evidence="9 10">
    <name type="scientific">Allomyces macrogynus (strain ATCC 38327)</name>
    <name type="common">Allomyces javanicus var. macrogynus</name>
    <dbReference type="NCBI Taxonomy" id="578462"/>
    <lineage>
        <taxon>Eukaryota</taxon>
        <taxon>Fungi</taxon>
        <taxon>Fungi incertae sedis</taxon>
        <taxon>Blastocladiomycota</taxon>
        <taxon>Blastocladiomycetes</taxon>
        <taxon>Blastocladiales</taxon>
        <taxon>Blastocladiaceae</taxon>
        <taxon>Allomyces</taxon>
    </lineage>
</organism>